<sequence>MIFTFLVSIASSLPAESTAVSIAALSFPTTCTGFLLSIFFGFSDENTFIIKDFIKSNDEAAVMPVNIINDMMNRPVITIEVPVVPKTLTII</sequence>
<dbReference type="AlphaFoldDB" id="A0A645DFV1"/>
<organism evidence="1">
    <name type="scientific">bioreactor metagenome</name>
    <dbReference type="NCBI Taxonomy" id="1076179"/>
    <lineage>
        <taxon>unclassified sequences</taxon>
        <taxon>metagenomes</taxon>
        <taxon>ecological metagenomes</taxon>
    </lineage>
</organism>
<gene>
    <name evidence="1" type="ORF">SDC9_135222</name>
</gene>
<dbReference type="EMBL" id="VSSQ01035802">
    <property type="protein sequence ID" value="MPM88121.1"/>
    <property type="molecule type" value="Genomic_DNA"/>
</dbReference>
<comment type="caution">
    <text evidence="1">The sequence shown here is derived from an EMBL/GenBank/DDBJ whole genome shotgun (WGS) entry which is preliminary data.</text>
</comment>
<evidence type="ECO:0000313" key="1">
    <source>
        <dbReference type="EMBL" id="MPM88121.1"/>
    </source>
</evidence>
<accession>A0A645DFV1</accession>
<name>A0A645DFV1_9ZZZZ</name>
<reference evidence="1" key="1">
    <citation type="submission" date="2019-08" db="EMBL/GenBank/DDBJ databases">
        <authorList>
            <person name="Kucharzyk K."/>
            <person name="Murdoch R.W."/>
            <person name="Higgins S."/>
            <person name="Loffler F."/>
        </authorList>
    </citation>
    <scope>NUCLEOTIDE SEQUENCE</scope>
</reference>
<protein>
    <submittedName>
        <fullName evidence="1">Uncharacterized protein</fullName>
    </submittedName>
</protein>
<proteinExistence type="predicted"/>